<protein>
    <recommendedName>
        <fullName evidence="6">Transcription repressor</fullName>
    </recommendedName>
    <alternativeName>
        <fullName evidence="6">Ovate family protein</fullName>
    </alternativeName>
</protein>
<dbReference type="PANTHER" id="PTHR33057">
    <property type="entry name" value="TRANSCRIPTION REPRESSOR OFP7-RELATED"/>
    <property type="match status" value="1"/>
</dbReference>
<dbReference type="NCBIfam" id="TIGR01568">
    <property type="entry name" value="A_thal_3678"/>
    <property type="match status" value="1"/>
</dbReference>
<comment type="subcellular location">
    <subcellularLocation>
        <location evidence="1 6">Nucleus</location>
    </subcellularLocation>
</comment>
<dbReference type="AlphaFoldDB" id="A0A445JQK1"/>
<evidence type="ECO:0000256" key="1">
    <source>
        <dbReference type="ARBA" id="ARBA00004123"/>
    </source>
</evidence>
<name>A0A445JQK1_GLYSO</name>
<dbReference type="GO" id="GO:0005634">
    <property type="term" value="C:nucleus"/>
    <property type="evidence" value="ECO:0007669"/>
    <property type="project" value="UniProtKB-SubCell"/>
</dbReference>
<dbReference type="Proteomes" id="UP000289340">
    <property type="component" value="Chromosome 7"/>
</dbReference>
<reference evidence="8 9" key="1">
    <citation type="submission" date="2018-09" db="EMBL/GenBank/DDBJ databases">
        <title>A high-quality reference genome of wild soybean provides a powerful tool to mine soybean genomes.</title>
        <authorList>
            <person name="Xie M."/>
            <person name="Chung C.Y.L."/>
            <person name="Li M.-W."/>
            <person name="Wong F.-L."/>
            <person name="Chan T.-F."/>
            <person name="Lam H.-M."/>
        </authorList>
    </citation>
    <scope>NUCLEOTIDE SEQUENCE [LARGE SCALE GENOMIC DNA]</scope>
    <source>
        <strain evidence="9">cv. W05</strain>
        <tissue evidence="8">Hypocotyl of etiolated seedlings</tissue>
    </source>
</reference>
<dbReference type="Gramene" id="XM_028382961.1">
    <property type="protein sequence ID" value="XP_028238762.1"/>
    <property type="gene ID" value="LOC114417907"/>
</dbReference>
<organism evidence="8 9">
    <name type="scientific">Glycine soja</name>
    <name type="common">Wild soybean</name>
    <dbReference type="NCBI Taxonomy" id="3848"/>
    <lineage>
        <taxon>Eukaryota</taxon>
        <taxon>Viridiplantae</taxon>
        <taxon>Streptophyta</taxon>
        <taxon>Embryophyta</taxon>
        <taxon>Tracheophyta</taxon>
        <taxon>Spermatophyta</taxon>
        <taxon>Magnoliopsida</taxon>
        <taxon>eudicotyledons</taxon>
        <taxon>Gunneridae</taxon>
        <taxon>Pentapetalae</taxon>
        <taxon>rosids</taxon>
        <taxon>fabids</taxon>
        <taxon>Fabales</taxon>
        <taxon>Fabaceae</taxon>
        <taxon>Papilionoideae</taxon>
        <taxon>50 kb inversion clade</taxon>
        <taxon>NPAAA clade</taxon>
        <taxon>indigoferoid/millettioid clade</taxon>
        <taxon>Phaseoleae</taxon>
        <taxon>Glycine</taxon>
        <taxon>Glycine subgen. Soja</taxon>
    </lineage>
</organism>
<evidence type="ECO:0000256" key="5">
    <source>
        <dbReference type="ARBA" id="ARBA00023242"/>
    </source>
</evidence>
<dbReference type="GO" id="GO:0045892">
    <property type="term" value="P:negative regulation of DNA-templated transcription"/>
    <property type="evidence" value="ECO:0007669"/>
    <property type="project" value="UniProtKB-UniRule"/>
</dbReference>
<evidence type="ECO:0000313" key="8">
    <source>
        <dbReference type="EMBL" id="RZC00691.1"/>
    </source>
</evidence>
<dbReference type="InterPro" id="IPR038933">
    <property type="entry name" value="Ovate"/>
</dbReference>
<evidence type="ECO:0000256" key="2">
    <source>
        <dbReference type="ARBA" id="ARBA00022491"/>
    </source>
</evidence>
<feature type="domain" description="OVATE" evidence="7">
    <location>
        <begin position="177"/>
        <end position="240"/>
    </location>
</feature>
<dbReference type="Pfam" id="PF04844">
    <property type="entry name" value="Ovate"/>
    <property type="match status" value="1"/>
</dbReference>
<evidence type="ECO:0000259" key="7">
    <source>
        <dbReference type="PROSITE" id="PS51754"/>
    </source>
</evidence>
<evidence type="ECO:0000256" key="4">
    <source>
        <dbReference type="ARBA" id="ARBA00023163"/>
    </source>
</evidence>
<sequence length="282" mass="32496">MHLKNTDLDWSNNSSPQFINHTPPFFTHSPQIPMDPKSQKITKSLRDYIFRIKIHQRSQIKLPSKKWILAACKHPRTPSLDIDNMKNNNVKDDEAMLADIDRFLFENFKSLFLDDREEPDNNINRRAEMSPKLDPIRFDSSRRFFTDATTEEGSSSAMSESETAEESTVVPGNCVVVLANSGNPSEDFQRSMEGVVEARLRNCEKVDWDFMQELLFCHMNLNQKKSHKFILSAFVNVVTAMRSPPEIAPPKPTPPRSVRTVRIGREVRKKTKEAVTLEFRSQ</sequence>
<evidence type="ECO:0000313" key="9">
    <source>
        <dbReference type="Proteomes" id="UP000289340"/>
    </source>
</evidence>
<dbReference type="PROSITE" id="PS51754">
    <property type="entry name" value="OVATE"/>
    <property type="match status" value="1"/>
</dbReference>
<keyword evidence="4 6" id="KW-0804">Transcription</keyword>
<keyword evidence="9" id="KW-1185">Reference proteome</keyword>
<accession>A0A445JQK1</accession>
<dbReference type="InterPro" id="IPR006458">
    <property type="entry name" value="Ovate_C"/>
</dbReference>
<evidence type="ECO:0000256" key="6">
    <source>
        <dbReference type="RuleBase" id="RU367028"/>
    </source>
</evidence>
<dbReference type="SMR" id="A0A445JQK1"/>
<comment type="caution">
    <text evidence="8">The sequence shown here is derived from an EMBL/GenBank/DDBJ whole genome shotgun (WGS) entry which is preliminary data.</text>
</comment>
<dbReference type="PANTHER" id="PTHR33057:SF203">
    <property type="entry name" value="TRANSCRIPTION REPRESSOR"/>
    <property type="match status" value="1"/>
</dbReference>
<evidence type="ECO:0000256" key="3">
    <source>
        <dbReference type="ARBA" id="ARBA00023015"/>
    </source>
</evidence>
<gene>
    <name evidence="8" type="ORF">D0Y65_016505</name>
</gene>
<dbReference type="EMBL" id="QZWG01000007">
    <property type="protein sequence ID" value="RZC00691.1"/>
    <property type="molecule type" value="Genomic_DNA"/>
</dbReference>
<proteinExistence type="predicted"/>
<comment type="function">
    <text evidence="6">Transcriptional repressor that regulates multiple aspects of plant growth and development.</text>
</comment>
<keyword evidence="2 6" id="KW-0678">Repressor</keyword>
<keyword evidence="3 6" id="KW-0805">Transcription regulation</keyword>
<keyword evidence="5 6" id="KW-0539">Nucleus</keyword>